<dbReference type="PANTHER" id="PTHR36838">
    <property type="entry name" value="AUXIN EFFLUX CARRIER FAMILY PROTEIN"/>
    <property type="match status" value="1"/>
</dbReference>
<evidence type="ECO:0000256" key="6">
    <source>
        <dbReference type="ARBA" id="ARBA00023136"/>
    </source>
</evidence>
<evidence type="ECO:0000256" key="7">
    <source>
        <dbReference type="SAM" id="Phobius"/>
    </source>
</evidence>
<keyword evidence="3" id="KW-1003">Cell membrane</keyword>
<reference evidence="8 9" key="1">
    <citation type="submission" date="2013-10" db="EMBL/GenBank/DDBJ databases">
        <title>Salinisphaera orenii MK-B5 Genome Sequencing.</title>
        <authorList>
            <person name="Lai Q."/>
            <person name="Li C."/>
            <person name="Shao Z."/>
        </authorList>
    </citation>
    <scope>NUCLEOTIDE SEQUENCE [LARGE SCALE GENOMIC DNA]</scope>
    <source>
        <strain evidence="8 9">MK-B5</strain>
    </source>
</reference>
<dbReference type="InterPro" id="IPR004776">
    <property type="entry name" value="Mem_transp_PIN-like"/>
</dbReference>
<evidence type="ECO:0000256" key="1">
    <source>
        <dbReference type="ARBA" id="ARBA00004141"/>
    </source>
</evidence>
<organism evidence="8 9">
    <name type="scientific">Salinisphaera orenii MK-B5</name>
    <dbReference type="NCBI Taxonomy" id="856730"/>
    <lineage>
        <taxon>Bacteria</taxon>
        <taxon>Pseudomonadati</taxon>
        <taxon>Pseudomonadota</taxon>
        <taxon>Gammaproteobacteria</taxon>
        <taxon>Salinisphaerales</taxon>
        <taxon>Salinisphaeraceae</taxon>
        <taxon>Salinisphaera</taxon>
    </lineage>
</organism>
<evidence type="ECO:0000256" key="5">
    <source>
        <dbReference type="ARBA" id="ARBA00022989"/>
    </source>
</evidence>
<keyword evidence="6 7" id="KW-0472">Membrane</keyword>
<feature type="transmembrane region" description="Helical" evidence="7">
    <location>
        <begin position="120"/>
        <end position="140"/>
    </location>
</feature>
<comment type="caution">
    <text evidence="8">The sequence shown here is derived from an EMBL/GenBank/DDBJ whole genome shotgun (WGS) entry which is preliminary data.</text>
</comment>
<feature type="transmembrane region" description="Helical" evidence="7">
    <location>
        <begin position="236"/>
        <end position="256"/>
    </location>
</feature>
<dbReference type="EMBL" id="AYKH01000040">
    <property type="protein sequence ID" value="ROO24957.1"/>
    <property type="molecule type" value="Genomic_DNA"/>
</dbReference>
<evidence type="ECO:0000256" key="4">
    <source>
        <dbReference type="ARBA" id="ARBA00022692"/>
    </source>
</evidence>
<dbReference type="GO" id="GO:0055085">
    <property type="term" value="P:transmembrane transport"/>
    <property type="evidence" value="ECO:0007669"/>
    <property type="project" value="InterPro"/>
</dbReference>
<dbReference type="AlphaFoldDB" id="A0A423PH88"/>
<feature type="transmembrane region" description="Helical" evidence="7">
    <location>
        <begin position="149"/>
        <end position="167"/>
    </location>
</feature>
<keyword evidence="9" id="KW-1185">Reference proteome</keyword>
<keyword evidence="4 7" id="KW-0812">Transmembrane</keyword>
<evidence type="ECO:0000313" key="9">
    <source>
        <dbReference type="Proteomes" id="UP000283993"/>
    </source>
</evidence>
<evidence type="ECO:0000256" key="2">
    <source>
        <dbReference type="ARBA" id="ARBA00022448"/>
    </source>
</evidence>
<sequence>MLIRILEITVPVFGIIALAYAYGRKRPTDLRDANRLNIIIFTPALIFHALTERSAGGDDFVIAAVGAAVIVLGSGLLAWIWVRATGRDPAIYIGPAMFNNCGNLGLPLAILAFGEDALPLAVVLLVTENLLQFTLGLWLLGDAIRLRRLLTNPMLVATFAGVLFMVMDWHAPAMIEPGIRMLGEISIPLMLVALGVRLADGAPGQWTAGLWGGLACPVTGLLVAVPWVWITQPEPPLAALLIVFGALPPAVLNYMLAEQFEIAPQQVAAIVAVGHVVALAVIPLALYWVL</sequence>
<feature type="transmembrane region" description="Helical" evidence="7">
    <location>
        <begin position="208"/>
        <end position="230"/>
    </location>
</feature>
<dbReference type="Pfam" id="PF03547">
    <property type="entry name" value="Mem_trans"/>
    <property type="match status" value="2"/>
</dbReference>
<protein>
    <submittedName>
        <fullName evidence="8">Transporter</fullName>
    </submittedName>
</protein>
<dbReference type="RefSeq" id="WP_123631867.1">
    <property type="nucleotide sequence ID" value="NZ_AYKH01000040.1"/>
</dbReference>
<accession>A0A423PH88</accession>
<feature type="transmembrane region" description="Helical" evidence="7">
    <location>
        <begin position="6"/>
        <end position="22"/>
    </location>
</feature>
<proteinExistence type="predicted"/>
<comment type="subcellular location">
    <subcellularLocation>
        <location evidence="1">Membrane</location>
        <topology evidence="1">Multi-pass membrane protein</topology>
    </subcellularLocation>
</comment>
<gene>
    <name evidence="8" type="ORF">SAOR_13295</name>
</gene>
<keyword evidence="5 7" id="KW-1133">Transmembrane helix</keyword>
<feature type="transmembrane region" description="Helical" evidence="7">
    <location>
        <begin position="34"/>
        <end position="50"/>
    </location>
</feature>
<evidence type="ECO:0000313" key="8">
    <source>
        <dbReference type="EMBL" id="ROO24957.1"/>
    </source>
</evidence>
<feature type="transmembrane region" description="Helical" evidence="7">
    <location>
        <begin position="268"/>
        <end position="289"/>
    </location>
</feature>
<dbReference type="GO" id="GO:0016020">
    <property type="term" value="C:membrane"/>
    <property type="evidence" value="ECO:0007669"/>
    <property type="project" value="UniProtKB-SubCell"/>
</dbReference>
<name>A0A423PH88_9GAMM</name>
<dbReference type="PANTHER" id="PTHR36838:SF1">
    <property type="entry name" value="SLR1864 PROTEIN"/>
    <property type="match status" value="1"/>
</dbReference>
<feature type="transmembrane region" description="Helical" evidence="7">
    <location>
        <begin position="89"/>
        <end position="114"/>
    </location>
</feature>
<keyword evidence="2" id="KW-0813">Transport</keyword>
<evidence type="ECO:0000256" key="3">
    <source>
        <dbReference type="ARBA" id="ARBA00022475"/>
    </source>
</evidence>
<feature type="transmembrane region" description="Helical" evidence="7">
    <location>
        <begin position="62"/>
        <end position="82"/>
    </location>
</feature>
<dbReference type="Proteomes" id="UP000283993">
    <property type="component" value="Unassembled WGS sequence"/>
</dbReference>